<dbReference type="PANTHER" id="PTHR46558:SF11">
    <property type="entry name" value="HTH-TYPE TRANSCRIPTIONAL REGULATOR XRE"/>
    <property type="match status" value="1"/>
</dbReference>
<dbReference type="PROSITE" id="PS50943">
    <property type="entry name" value="HTH_CROC1"/>
    <property type="match status" value="1"/>
</dbReference>
<name>A0A5A5TZ27_LEUCI</name>
<dbReference type="AlphaFoldDB" id="A0A5A5TZ27"/>
<dbReference type="Pfam" id="PF01381">
    <property type="entry name" value="HTH_3"/>
    <property type="match status" value="1"/>
</dbReference>
<reference evidence="3 4" key="1">
    <citation type="submission" date="2019-04" db="EMBL/GenBank/DDBJ databases">
        <title>A pseudo-fructophilic Leuconostoc citreum strain F192-5 isolated from peel of satsuma mandarin: the first report for isolation and characterization of strain-dependent fructophilic-like characteristics.</title>
        <authorList>
            <person name="Maeno S."/>
            <person name="Tanizawa Y."/>
            <person name="Kajikawa A."/>
            <person name="Kanesaki Y."/>
            <person name="Kubota E."/>
            <person name="Arita M."/>
            <person name="Leon D."/>
            <person name="Endo A."/>
        </authorList>
    </citation>
    <scope>NUCLEOTIDE SEQUENCE [LARGE SCALE GENOMIC DNA]</scope>
    <source>
        <strain evidence="3 4">F192-5</strain>
    </source>
</reference>
<evidence type="ECO:0000313" key="3">
    <source>
        <dbReference type="EMBL" id="GDZ83389.1"/>
    </source>
</evidence>
<dbReference type="Gene3D" id="1.10.260.40">
    <property type="entry name" value="lambda repressor-like DNA-binding domains"/>
    <property type="match status" value="1"/>
</dbReference>
<dbReference type="SUPFAM" id="SSF47413">
    <property type="entry name" value="lambda repressor-like DNA-binding domains"/>
    <property type="match status" value="1"/>
</dbReference>
<feature type="domain" description="HTH cro/C1-type" evidence="2">
    <location>
        <begin position="8"/>
        <end position="62"/>
    </location>
</feature>
<evidence type="ECO:0000313" key="4">
    <source>
        <dbReference type="Proteomes" id="UP000323274"/>
    </source>
</evidence>
<dbReference type="CDD" id="cd00093">
    <property type="entry name" value="HTH_XRE"/>
    <property type="match status" value="1"/>
</dbReference>
<organism evidence="3 4">
    <name type="scientific">Leuconostoc citreum</name>
    <dbReference type="NCBI Taxonomy" id="33964"/>
    <lineage>
        <taxon>Bacteria</taxon>
        <taxon>Bacillati</taxon>
        <taxon>Bacillota</taxon>
        <taxon>Bacilli</taxon>
        <taxon>Lactobacillales</taxon>
        <taxon>Lactobacillaceae</taxon>
        <taxon>Leuconostoc</taxon>
    </lineage>
</organism>
<dbReference type="InterPro" id="IPR010982">
    <property type="entry name" value="Lambda_DNA-bd_dom_sf"/>
</dbReference>
<dbReference type="RefSeq" id="WP_149333947.1">
    <property type="nucleotide sequence ID" value="NZ_BJJW01000002.1"/>
</dbReference>
<evidence type="ECO:0000259" key="2">
    <source>
        <dbReference type="PROSITE" id="PS50943"/>
    </source>
</evidence>
<keyword evidence="1" id="KW-0238">DNA-binding</keyword>
<evidence type="ECO:0000256" key="1">
    <source>
        <dbReference type="ARBA" id="ARBA00023125"/>
    </source>
</evidence>
<dbReference type="EMBL" id="BJJW01000002">
    <property type="protein sequence ID" value="GDZ83389.1"/>
    <property type="molecule type" value="Genomic_DNA"/>
</dbReference>
<proteinExistence type="predicted"/>
<dbReference type="SMART" id="SM00530">
    <property type="entry name" value="HTH_XRE"/>
    <property type="match status" value="1"/>
</dbReference>
<accession>A0A5A5TZ27</accession>
<dbReference type="GO" id="GO:0003677">
    <property type="term" value="F:DNA binding"/>
    <property type="evidence" value="ECO:0007669"/>
    <property type="project" value="UniProtKB-KW"/>
</dbReference>
<gene>
    <name evidence="3" type="ORF">LCIT_06310</name>
</gene>
<protein>
    <recommendedName>
        <fullName evidence="2">HTH cro/C1-type domain-containing protein</fullName>
    </recommendedName>
</protein>
<dbReference type="PANTHER" id="PTHR46558">
    <property type="entry name" value="TRACRIPTIONAL REGULATORY PROTEIN-RELATED-RELATED"/>
    <property type="match status" value="1"/>
</dbReference>
<comment type="caution">
    <text evidence="3">The sequence shown here is derived from an EMBL/GenBank/DDBJ whole genome shotgun (WGS) entry which is preliminary data.</text>
</comment>
<dbReference type="Proteomes" id="UP000323274">
    <property type="component" value="Unassembled WGS sequence"/>
</dbReference>
<dbReference type="InterPro" id="IPR001387">
    <property type="entry name" value="Cro/C1-type_HTH"/>
</dbReference>
<sequence length="122" mass="13802">MSVTATRLKELRTQKKLTQSELAETIKSSRGTIAKYERDERVPSFAVLSIIADALDTTVDYLQGKTDNAFKTVHSGSATREGKKHVDLDDDELVMSFEGKELSEDYKKSILAFVKMLREDRK</sequence>